<dbReference type="InterPro" id="IPR002201">
    <property type="entry name" value="Glyco_trans_9"/>
</dbReference>
<keyword evidence="2 3" id="KW-0808">Transferase</keyword>
<dbReference type="Pfam" id="PF01075">
    <property type="entry name" value="Glyco_transf_9"/>
    <property type="match status" value="1"/>
</dbReference>
<dbReference type="PANTHER" id="PTHR30160:SF1">
    <property type="entry name" value="LIPOPOLYSACCHARIDE 1,2-N-ACETYLGLUCOSAMINETRANSFERASE-RELATED"/>
    <property type="match status" value="1"/>
</dbReference>
<gene>
    <name evidence="3" type="ORF">E3J38_06070</name>
</gene>
<dbReference type="InterPro" id="IPR051199">
    <property type="entry name" value="LPS_LOS_Heptosyltrfase"/>
</dbReference>
<dbReference type="SUPFAM" id="SSF53756">
    <property type="entry name" value="UDP-Glycosyltransferase/glycogen phosphorylase"/>
    <property type="match status" value="1"/>
</dbReference>
<comment type="caution">
    <text evidence="3">The sequence shown here is derived from an EMBL/GenBank/DDBJ whole genome shotgun (WGS) entry which is preliminary data.</text>
</comment>
<dbReference type="CDD" id="cd03789">
    <property type="entry name" value="GT9_LPS_heptosyltransferase"/>
    <property type="match status" value="1"/>
</dbReference>
<dbReference type="GO" id="GO:0005829">
    <property type="term" value="C:cytosol"/>
    <property type="evidence" value="ECO:0007669"/>
    <property type="project" value="TreeGrafter"/>
</dbReference>
<protein>
    <submittedName>
        <fullName evidence="3">Glycosyltransferase family 9 protein</fullName>
    </submittedName>
</protein>
<organism evidence="3 4">
    <name type="scientific">candidate division TA06 bacterium</name>
    <dbReference type="NCBI Taxonomy" id="2250710"/>
    <lineage>
        <taxon>Bacteria</taxon>
        <taxon>Bacteria division TA06</taxon>
    </lineage>
</organism>
<dbReference type="Gene3D" id="3.40.50.2000">
    <property type="entry name" value="Glycogen Phosphorylase B"/>
    <property type="match status" value="2"/>
</dbReference>
<evidence type="ECO:0000313" key="3">
    <source>
        <dbReference type="EMBL" id="TET80217.1"/>
    </source>
</evidence>
<dbReference type="PANTHER" id="PTHR30160">
    <property type="entry name" value="TETRAACYLDISACCHARIDE 4'-KINASE-RELATED"/>
    <property type="match status" value="1"/>
</dbReference>
<evidence type="ECO:0000313" key="4">
    <source>
        <dbReference type="Proteomes" id="UP000315534"/>
    </source>
</evidence>
<keyword evidence="1" id="KW-0328">Glycosyltransferase</keyword>
<evidence type="ECO:0000256" key="1">
    <source>
        <dbReference type="ARBA" id="ARBA00022676"/>
    </source>
</evidence>
<proteinExistence type="predicted"/>
<dbReference type="EMBL" id="SOIP01000360">
    <property type="protein sequence ID" value="TET80217.1"/>
    <property type="molecule type" value="Genomic_DNA"/>
</dbReference>
<sequence length="370" mass="41733">MSLALRSTFLRRSPPVKKILVISLPGIGDTINCTPILQPLERAFPGAHVTALVMYKPCKEVLEANPRIDKVILWEFLNEGPLSSLKFLLKLRRKKFDLSVMCYPANRIEYNLVSFIIGARLRLAHQYHHQNAKNLFFLNNRTVLERPDLHNVEENLRLLGLAGIDILEDDKTLSLPLKETDRTYASRFLHKLPHDQVLIGMHAWSTTLKNMHKKCWPAENFAALADRLSKNHNYQILLFQGPHDVDTNRRIQEACQSPLYIVEGTTVRQSAAIMERCDVFITNDAGPMHIAAAVGTPVVAIFGPTDPVWLHPWTGQYALVRAGLACSPCFYYSPRPLTCRRGDFACLTSLSVECVYSAAEEMLVKTISGS</sequence>
<accession>A0A523XLT9</accession>
<dbReference type="GO" id="GO:0008713">
    <property type="term" value="F:ADP-heptose-lipopolysaccharide heptosyltransferase activity"/>
    <property type="evidence" value="ECO:0007669"/>
    <property type="project" value="TreeGrafter"/>
</dbReference>
<dbReference type="AlphaFoldDB" id="A0A523XLT9"/>
<reference evidence="3 4" key="1">
    <citation type="submission" date="2019-03" db="EMBL/GenBank/DDBJ databases">
        <title>Metabolic potential of uncultured bacteria and archaea associated with petroleum seepage in deep-sea sediments.</title>
        <authorList>
            <person name="Dong X."/>
            <person name="Hubert C."/>
        </authorList>
    </citation>
    <scope>NUCLEOTIDE SEQUENCE [LARGE SCALE GENOMIC DNA]</scope>
    <source>
        <strain evidence="3">E29_bin36</strain>
    </source>
</reference>
<dbReference type="Proteomes" id="UP000315534">
    <property type="component" value="Unassembled WGS sequence"/>
</dbReference>
<name>A0A523XLT9_UNCT6</name>
<evidence type="ECO:0000256" key="2">
    <source>
        <dbReference type="ARBA" id="ARBA00022679"/>
    </source>
</evidence>
<dbReference type="GO" id="GO:0009244">
    <property type="term" value="P:lipopolysaccharide core region biosynthetic process"/>
    <property type="evidence" value="ECO:0007669"/>
    <property type="project" value="TreeGrafter"/>
</dbReference>